<reference evidence="3" key="1">
    <citation type="submission" date="2023-10" db="EMBL/GenBank/DDBJ databases">
        <authorList>
            <person name="Domelevo Entfellner J.-B."/>
        </authorList>
    </citation>
    <scope>NUCLEOTIDE SEQUENCE</scope>
</reference>
<dbReference type="Pfam" id="PF03822">
    <property type="entry name" value="NAF"/>
    <property type="match status" value="1"/>
</dbReference>
<evidence type="ECO:0000313" key="4">
    <source>
        <dbReference type="Proteomes" id="UP001189624"/>
    </source>
</evidence>
<dbReference type="Proteomes" id="UP001189624">
    <property type="component" value="Chromosome 6"/>
</dbReference>
<dbReference type="GO" id="GO:0007165">
    <property type="term" value="P:signal transduction"/>
    <property type="evidence" value="ECO:0007669"/>
    <property type="project" value="InterPro"/>
</dbReference>
<dbReference type="Gene3D" id="3.30.310.80">
    <property type="entry name" value="Kinase associated domain 1, KA1"/>
    <property type="match status" value="1"/>
</dbReference>
<feature type="domain" description="NAF" evidence="2">
    <location>
        <begin position="118"/>
        <end position="142"/>
    </location>
</feature>
<accession>A0AA86SZJ4</accession>
<organism evidence="3 4">
    <name type="scientific">Sphenostylis stenocarpa</name>
    <dbReference type="NCBI Taxonomy" id="92480"/>
    <lineage>
        <taxon>Eukaryota</taxon>
        <taxon>Viridiplantae</taxon>
        <taxon>Streptophyta</taxon>
        <taxon>Embryophyta</taxon>
        <taxon>Tracheophyta</taxon>
        <taxon>Spermatophyta</taxon>
        <taxon>Magnoliopsida</taxon>
        <taxon>eudicotyledons</taxon>
        <taxon>Gunneridae</taxon>
        <taxon>Pentapetalae</taxon>
        <taxon>rosids</taxon>
        <taxon>fabids</taxon>
        <taxon>Fabales</taxon>
        <taxon>Fabaceae</taxon>
        <taxon>Papilionoideae</taxon>
        <taxon>50 kb inversion clade</taxon>
        <taxon>NPAAA clade</taxon>
        <taxon>indigoferoid/millettioid clade</taxon>
        <taxon>Phaseoleae</taxon>
        <taxon>Sphenostylis</taxon>
    </lineage>
</organism>
<evidence type="ECO:0000256" key="1">
    <source>
        <dbReference type="SAM" id="MobiDB-lite"/>
    </source>
</evidence>
<protein>
    <recommendedName>
        <fullName evidence="2">NAF domain-containing protein</fullName>
    </recommendedName>
</protein>
<dbReference type="InterPro" id="IPR018451">
    <property type="entry name" value="NAF/FISL_domain"/>
</dbReference>
<dbReference type="AlphaFoldDB" id="A0AA86SZJ4"/>
<dbReference type="EMBL" id="OY731403">
    <property type="protein sequence ID" value="CAJ1965328.1"/>
    <property type="molecule type" value="Genomic_DNA"/>
</dbReference>
<keyword evidence="4" id="KW-1185">Reference proteome</keyword>
<name>A0AA86SZJ4_9FABA</name>
<gene>
    <name evidence="3" type="ORF">AYBTSS11_LOCUS20783</name>
</gene>
<dbReference type="Gramene" id="rna-AYBTSS11_LOCUS20783">
    <property type="protein sequence ID" value="CAJ1965328.1"/>
    <property type="gene ID" value="gene-AYBTSS11_LOCUS20783"/>
</dbReference>
<dbReference type="InterPro" id="IPR004041">
    <property type="entry name" value="NAF_dom"/>
</dbReference>
<evidence type="ECO:0000259" key="2">
    <source>
        <dbReference type="PROSITE" id="PS50816"/>
    </source>
</evidence>
<sequence>MSTRILDPFFSFPLPLISHLLPHWAAMMPTVLGDVGSLVWVGEAIPTIKAEQGKSRRKRNSQEWGKTPQSQVTDKSRKNRHKTINFRFFEETKESKIDDDIKAFFKAYEVHNVREKEDQPKPMNAFELISLSKGLTLQNLFDIDQNLIEMWKGFPNIKEMSVAP</sequence>
<proteinExistence type="predicted"/>
<feature type="compositionally biased region" description="Polar residues" evidence="1">
    <location>
        <begin position="62"/>
        <end position="73"/>
    </location>
</feature>
<feature type="region of interest" description="Disordered" evidence="1">
    <location>
        <begin position="51"/>
        <end position="79"/>
    </location>
</feature>
<evidence type="ECO:0000313" key="3">
    <source>
        <dbReference type="EMBL" id="CAJ1965328.1"/>
    </source>
</evidence>
<dbReference type="PROSITE" id="PS50816">
    <property type="entry name" value="NAF"/>
    <property type="match status" value="1"/>
</dbReference>